<dbReference type="RefSeq" id="XP_040625923.1">
    <property type="nucleotide sequence ID" value="XM_040776599.1"/>
</dbReference>
<dbReference type="GeneID" id="63691661"/>
<dbReference type="PANTHER" id="PTHR40375">
    <property type="entry name" value="SPORULATION-SPECIFIC PROTEIN 22"/>
    <property type="match status" value="1"/>
</dbReference>
<feature type="non-terminal residue" evidence="1">
    <location>
        <position position="1"/>
    </location>
</feature>
<dbReference type="Proteomes" id="UP000030653">
    <property type="component" value="Unassembled WGS sequence"/>
</dbReference>
<evidence type="ECO:0000313" key="1">
    <source>
        <dbReference type="EMBL" id="EJT99025.1"/>
    </source>
</evidence>
<dbReference type="EMBL" id="JH795871">
    <property type="protein sequence ID" value="EJT99025.1"/>
    <property type="molecule type" value="Genomic_DNA"/>
</dbReference>
<reference evidence="1 2" key="1">
    <citation type="journal article" date="2012" name="Science">
        <title>The Paleozoic origin of enzymatic lignin decomposition reconstructed from 31 fungal genomes.</title>
        <authorList>
            <person name="Floudas D."/>
            <person name="Binder M."/>
            <person name="Riley R."/>
            <person name="Barry K."/>
            <person name="Blanchette R.A."/>
            <person name="Henrissat B."/>
            <person name="Martinez A.T."/>
            <person name="Otillar R."/>
            <person name="Spatafora J.W."/>
            <person name="Yadav J.S."/>
            <person name="Aerts A."/>
            <person name="Benoit I."/>
            <person name="Boyd A."/>
            <person name="Carlson A."/>
            <person name="Copeland A."/>
            <person name="Coutinho P.M."/>
            <person name="de Vries R.P."/>
            <person name="Ferreira P."/>
            <person name="Findley K."/>
            <person name="Foster B."/>
            <person name="Gaskell J."/>
            <person name="Glotzer D."/>
            <person name="Gorecki P."/>
            <person name="Heitman J."/>
            <person name="Hesse C."/>
            <person name="Hori C."/>
            <person name="Igarashi K."/>
            <person name="Jurgens J.A."/>
            <person name="Kallen N."/>
            <person name="Kersten P."/>
            <person name="Kohler A."/>
            <person name="Kuees U."/>
            <person name="Kumar T.K.A."/>
            <person name="Kuo A."/>
            <person name="LaButti K."/>
            <person name="Larrondo L.F."/>
            <person name="Lindquist E."/>
            <person name="Ling A."/>
            <person name="Lombard V."/>
            <person name="Lucas S."/>
            <person name="Lundell T."/>
            <person name="Martin R."/>
            <person name="McLaughlin D.J."/>
            <person name="Morgenstern I."/>
            <person name="Morin E."/>
            <person name="Murat C."/>
            <person name="Nagy L.G."/>
            <person name="Nolan M."/>
            <person name="Ohm R.A."/>
            <person name="Patyshakuliyeva A."/>
            <person name="Rokas A."/>
            <person name="Ruiz-Duenas F.J."/>
            <person name="Sabat G."/>
            <person name="Salamov A."/>
            <person name="Samejima M."/>
            <person name="Schmutz J."/>
            <person name="Slot J.C."/>
            <person name="St John F."/>
            <person name="Stenlid J."/>
            <person name="Sun H."/>
            <person name="Sun S."/>
            <person name="Syed K."/>
            <person name="Tsang A."/>
            <person name="Wiebenga A."/>
            <person name="Young D."/>
            <person name="Pisabarro A."/>
            <person name="Eastwood D.C."/>
            <person name="Martin F."/>
            <person name="Cullen D."/>
            <person name="Grigoriev I.V."/>
            <person name="Hibbett D.S."/>
        </authorList>
    </citation>
    <scope>NUCLEOTIDE SEQUENCE [LARGE SCALE GENOMIC DNA]</scope>
    <source>
        <strain evidence="1 2">DJM-731 SS1</strain>
    </source>
</reference>
<dbReference type="OrthoDB" id="65716at2759"/>
<gene>
    <name evidence="1" type="ORF">DACRYDRAFT_82932</name>
</gene>
<protein>
    <submittedName>
        <fullName evidence="1">Uncharacterized protein</fullName>
    </submittedName>
</protein>
<dbReference type="OMA" id="LMECCEK"/>
<dbReference type="STRING" id="1858805.M5FQ89"/>
<dbReference type="HOGENOM" id="CLU_074649_0_0_1"/>
<proteinExistence type="predicted"/>
<organism evidence="1 2">
    <name type="scientific">Dacryopinax primogenitus (strain DJM 731)</name>
    <name type="common">Brown rot fungus</name>
    <dbReference type="NCBI Taxonomy" id="1858805"/>
    <lineage>
        <taxon>Eukaryota</taxon>
        <taxon>Fungi</taxon>
        <taxon>Dikarya</taxon>
        <taxon>Basidiomycota</taxon>
        <taxon>Agaricomycotina</taxon>
        <taxon>Dacrymycetes</taxon>
        <taxon>Dacrymycetales</taxon>
        <taxon>Dacrymycetaceae</taxon>
        <taxon>Dacryopinax</taxon>
    </lineage>
</organism>
<sequence length="312" mass="35407">MEALRTITPVSITSDLQWLWRTIYNTGVRGCSVWDDDAVSELFRHAILLMECCEKTLSNGADGYITVHKAIASFLVISGKVFLARGTKDAQVRLALHRQALQEIVVCKTRLNTALQQSTPGEEEARLGKMLQTCVVYEVEQLAYLGQWDPITRLIQETSLVPCTNMDALEMIADILWKNNHCPIGVVHAALEAILRTSLETDRLPMAKFCRWLRAVCDLLLQRGGPNDRQKTTHYFKQAIDVLQLWKDRADFSELYPTEERQWLFSTAHNAGIEDFRMSNVDGGRAWFAIARSLCAFVPGGDEYLRRLDTVQ</sequence>
<dbReference type="InterPro" id="IPR039057">
    <property type="entry name" value="Spo22/ZIP4"/>
</dbReference>
<dbReference type="AlphaFoldDB" id="M5FQ89"/>
<name>M5FQ89_DACPD</name>
<dbReference type="PANTHER" id="PTHR40375:SF2">
    <property type="entry name" value="SPORULATION-SPECIFIC PROTEIN 22"/>
    <property type="match status" value="1"/>
</dbReference>
<evidence type="ECO:0000313" key="2">
    <source>
        <dbReference type="Proteomes" id="UP000030653"/>
    </source>
</evidence>
<keyword evidence="2" id="KW-1185">Reference proteome</keyword>
<dbReference type="GO" id="GO:0090173">
    <property type="term" value="P:regulation of synaptonemal complex assembly"/>
    <property type="evidence" value="ECO:0007669"/>
    <property type="project" value="InterPro"/>
</dbReference>
<accession>M5FQ89</accession>